<dbReference type="GO" id="GO:0003824">
    <property type="term" value="F:catalytic activity"/>
    <property type="evidence" value="ECO:0007669"/>
    <property type="project" value="InterPro"/>
</dbReference>
<dbReference type="PANTHER" id="PTHR14859">
    <property type="entry name" value="CALCOFLUOR WHITE HYPERSENSITIVE PROTEIN PRECURSOR"/>
    <property type="match status" value="1"/>
</dbReference>
<dbReference type="EMBL" id="UOEU01000087">
    <property type="protein sequence ID" value="VAW30798.1"/>
    <property type="molecule type" value="Genomic_DNA"/>
</dbReference>
<accession>A0A3B0UJD4</accession>
<dbReference type="InterPro" id="IPR036691">
    <property type="entry name" value="Endo/exonu/phosph_ase_sf"/>
</dbReference>
<organism evidence="2">
    <name type="scientific">hydrothermal vent metagenome</name>
    <dbReference type="NCBI Taxonomy" id="652676"/>
    <lineage>
        <taxon>unclassified sequences</taxon>
        <taxon>metagenomes</taxon>
        <taxon>ecological metagenomes</taxon>
    </lineage>
</organism>
<dbReference type="Gene3D" id="3.60.10.10">
    <property type="entry name" value="Endonuclease/exonuclease/phosphatase"/>
    <property type="match status" value="1"/>
</dbReference>
<dbReference type="GO" id="GO:0005783">
    <property type="term" value="C:endoplasmic reticulum"/>
    <property type="evidence" value="ECO:0007669"/>
    <property type="project" value="TreeGrafter"/>
</dbReference>
<gene>
    <name evidence="2" type="ORF">MNBD_CHLOROFLEXI01-799</name>
</gene>
<evidence type="ECO:0000313" key="2">
    <source>
        <dbReference type="EMBL" id="VAW30798.1"/>
    </source>
</evidence>
<dbReference type="PANTHER" id="PTHR14859:SF1">
    <property type="entry name" value="PGAP2-INTERACTING PROTEIN"/>
    <property type="match status" value="1"/>
</dbReference>
<evidence type="ECO:0000259" key="1">
    <source>
        <dbReference type="Pfam" id="PF03372"/>
    </source>
</evidence>
<feature type="domain" description="Endonuclease/exonuclease/phosphatase" evidence="1">
    <location>
        <begin position="4"/>
        <end position="241"/>
    </location>
</feature>
<dbReference type="InterPro" id="IPR051916">
    <property type="entry name" value="GPI-anchor_lipid_remodeler"/>
</dbReference>
<sequence>MKILTYNLEFGGRKQLEAIHEVLTHINADVIGLTEADDQEVVQVLAERLGLHHVWGRGSGQRHIALLSRFPILEWHIYNKPPLTQAALEARLQLPDGQLTIYNVHFLPFLLLPFEIRRWQAVGKLLEIIGEKPATPHLIIGDINAIGPGDRVLQHKNPARMKRLMLLQLRLIFRLALPRLLRAGYTDCFRHLHPHDDGFTWWTINPTTRYDYVLADPQMLPRLQTCRVVDEITAVRQASDHFPLLATFK</sequence>
<dbReference type="SUPFAM" id="SSF56219">
    <property type="entry name" value="DNase I-like"/>
    <property type="match status" value="1"/>
</dbReference>
<dbReference type="AlphaFoldDB" id="A0A3B0UJD4"/>
<name>A0A3B0UJD4_9ZZZZ</name>
<dbReference type="InterPro" id="IPR005135">
    <property type="entry name" value="Endo/exonuclease/phosphatase"/>
</dbReference>
<protein>
    <recommendedName>
        <fullName evidence="1">Endonuclease/exonuclease/phosphatase domain-containing protein</fullName>
    </recommendedName>
</protein>
<dbReference type="GO" id="GO:0006506">
    <property type="term" value="P:GPI anchor biosynthetic process"/>
    <property type="evidence" value="ECO:0007669"/>
    <property type="project" value="TreeGrafter"/>
</dbReference>
<dbReference type="GO" id="GO:0016020">
    <property type="term" value="C:membrane"/>
    <property type="evidence" value="ECO:0007669"/>
    <property type="project" value="GOC"/>
</dbReference>
<dbReference type="Pfam" id="PF03372">
    <property type="entry name" value="Exo_endo_phos"/>
    <property type="match status" value="1"/>
</dbReference>
<reference evidence="2" key="1">
    <citation type="submission" date="2018-06" db="EMBL/GenBank/DDBJ databases">
        <authorList>
            <person name="Zhirakovskaya E."/>
        </authorList>
    </citation>
    <scope>NUCLEOTIDE SEQUENCE</scope>
</reference>
<proteinExistence type="predicted"/>